<protein>
    <submittedName>
        <fullName evidence="2">Uncharacterized protein</fullName>
    </submittedName>
</protein>
<reference evidence="2 3" key="1">
    <citation type="journal article" date="2023" name="IScience">
        <title>Expanded male sex-determining region conserved during the evolution of homothallism in the green alga Volvox.</title>
        <authorList>
            <person name="Yamamoto K."/>
            <person name="Matsuzaki R."/>
            <person name="Mahakham W."/>
            <person name="Heman W."/>
            <person name="Sekimoto H."/>
            <person name="Kawachi M."/>
            <person name="Minakuchi Y."/>
            <person name="Toyoda A."/>
            <person name="Nozaki H."/>
        </authorList>
    </citation>
    <scope>NUCLEOTIDE SEQUENCE [LARGE SCALE GENOMIC DNA]</scope>
    <source>
        <strain evidence="2 3">NIES-4468</strain>
    </source>
</reference>
<evidence type="ECO:0000313" key="3">
    <source>
        <dbReference type="Proteomes" id="UP001165090"/>
    </source>
</evidence>
<gene>
    <name evidence="2" type="ORF">VaNZ11_015010</name>
</gene>
<dbReference type="EMBL" id="BSDZ01000094">
    <property type="protein sequence ID" value="GLI70198.1"/>
    <property type="molecule type" value="Genomic_DNA"/>
</dbReference>
<feature type="compositionally biased region" description="Low complexity" evidence="1">
    <location>
        <begin position="295"/>
        <end position="307"/>
    </location>
</feature>
<evidence type="ECO:0000256" key="1">
    <source>
        <dbReference type="SAM" id="MobiDB-lite"/>
    </source>
</evidence>
<feature type="region of interest" description="Disordered" evidence="1">
    <location>
        <begin position="285"/>
        <end position="321"/>
    </location>
</feature>
<dbReference type="NCBIfam" id="TIGR02450">
    <property type="entry name" value="TIGR02450 family Trp-rich protein"/>
    <property type="match status" value="1"/>
</dbReference>
<dbReference type="Pfam" id="PF09493">
    <property type="entry name" value="DUF2389"/>
    <property type="match status" value="1"/>
</dbReference>
<dbReference type="InterPro" id="IPR012663">
    <property type="entry name" value="CHP02450_Tryp"/>
</dbReference>
<organism evidence="2 3">
    <name type="scientific">Volvox africanus</name>
    <dbReference type="NCBI Taxonomy" id="51714"/>
    <lineage>
        <taxon>Eukaryota</taxon>
        <taxon>Viridiplantae</taxon>
        <taxon>Chlorophyta</taxon>
        <taxon>core chlorophytes</taxon>
        <taxon>Chlorophyceae</taxon>
        <taxon>CS clade</taxon>
        <taxon>Chlamydomonadales</taxon>
        <taxon>Volvocaceae</taxon>
        <taxon>Volvox</taxon>
    </lineage>
</organism>
<accession>A0ABQ5SL33</accession>
<dbReference type="Proteomes" id="UP001165090">
    <property type="component" value="Unassembled WGS sequence"/>
</dbReference>
<keyword evidence="3" id="KW-1185">Reference proteome</keyword>
<comment type="caution">
    <text evidence="2">The sequence shown here is derived from an EMBL/GenBank/DDBJ whole genome shotgun (WGS) entry which is preliminary data.</text>
</comment>
<evidence type="ECO:0000313" key="2">
    <source>
        <dbReference type="EMBL" id="GLI70198.1"/>
    </source>
</evidence>
<name>A0ABQ5SL33_9CHLO</name>
<sequence>MTTWTLHQCHHICKYHHRHDRPADKSSLVPSLNRTTRPVEAPALTRSRNILDEDRNTICRSSFQFIRRQHLEPEPELIPQRCSQCGGTGKCTCSDCAGRGRLSRAGYNKRNRVDMTRVVGSKWTAMQETMGWRHFRVIQCRKGASGVAFVHMQASCDPATQLWINASNLKDRDLWAAGWLQKSEMEDPTAAMAGGVPCRACSGTGAIPCPVCDATGAVLLPPSGLGGPAGVPAGSATAAAGAVEASSTSTGFGGEASFLHRSGSSLGHTLSGRTVMGTGNAAGAVAGTGSGPGPAAGDAAGVAGGDSISSATGREDGAFTR</sequence>
<proteinExistence type="predicted"/>